<evidence type="ECO:0000313" key="3">
    <source>
        <dbReference type="Proteomes" id="UP000694864"/>
    </source>
</evidence>
<keyword evidence="3" id="KW-1185">Reference proteome</keyword>
<feature type="region of interest" description="Disordered" evidence="1">
    <location>
        <begin position="1"/>
        <end position="40"/>
    </location>
</feature>
<sequence length="322" mass="36702">MSSQHNDNDMLDEVQEPSSDVGKRSTYSALARRSSREKTQLLKPCLTTSVEGSEAMGPSQSGSAPCSQSKALSMGVSFYGWRFANEDFKLWVKKMSDVHEHTWRKAWIFEAIMASTVRIPKDVDLVLAIAEKWCPETKTFLFPWGEASITLEDVMVLLGFSVLGLPVFATLDSSGEMVMEKLNSEWLAIKRKGHVSIVTQVTWTERFMNRDDEYEHVAFLVLWLSYFVLPSRYPHVCQEVFPIAIHLSRGTRIALATAVLAHLYADLSLLKNYITDFKESTTTLKIGLTALFKLVQVWTWERFRELQPKPNQMQKGEPRLAR</sequence>
<protein>
    <submittedName>
        <fullName evidence="4">Serine/threonine-protein phosphatase 7 long form homolog</fullName>
    </submittedName>
</protein>
<accession>A0ABM1QX23</accession>
<name>A0ABM1QX23_CAMSA</name>
<reference evidence="3" key="1">
    <citation type="journal article" date="2014" name="Nat. Commun.">
        <title>The emerging biofuel crop Camelina sativa retains a highly undifferentiated hexaploid genome structure.</title>
        <authorList>
            <person name="Kagale S."/>
            <person name="Koh C."/>
            <person name="Nixon J."/>
            <person name="Bollina V."/>
            <person name="Clarke W.E."/>
            <person name="Tuteja R."/>
            <person name="Spillane C."/>
            <person name="Robinson S.J."/>
            <person name="Links M.G."/>
            <person name="Clarke C."/>
            <person name="Higgins E.E."/>
            <person name="Huebert T."/>
            <person name="Sharpe A.G."/>
            <person name="Parkin I.A."/>
        </authorList>
    </citation>
    <scope>NUCLEOTIDE SEQUENCE [LARGE SCALE GENOMIC DNA]</scope>
    <source>
        <strain evidence="3">cv. DH55</strain>
    </source>
</reference>
<proteinExistence type="predicted"/>
<dbReference type="PANTHER" id="PTHR46033">
    <property type="entry name" value="PROTEIN MAIN-LIKE 2"/>
    <property type="match status" value="1"/>
</dbReference>
<dbReference type="Pfam" id="PF10536">
    <property type="entry name" value="PMD"/>
    <property type="match status" value="1"/>
</dbReference>
<feature type="domain" description="Aminotransferase-like plant mobile" evidence="2">
    <location>
        <begin position="108"/>
        <end position="322"/>
    </location>
</feature>
<dbReference type="GeneID" id="104742521"/>
<evidence type="ECO:0000313" key="4">
    <source>
        <dbReference type="RefSeq" id="XP_019091311.1"/>
    </source>
</evidence>
<dbReference type="InterPro" id="IPR044824">
    <property type="entry name" value="MAIN-like"/>
</dbReference>
<evidence type="ECO:0000256" key="1">
    <source>
        <dbReference type="SAM" id="MobiDB-lite"/>
    </source>
</evidence>
<dbReference type="RefSeq" id="XP_019091311.1">
    <property type="nucleotide sequence ID" value="XM_019235766.1"/>
</dbReference>
<evidence type="ECO:0000259" key="2">
    <source>
        <dbReference type="Pfam" id="PF10536"/>
    </source>
</evidence>
<reference evidence="4" key="2">
    <citation type="submission" date="2025-08" db="UniProtKB">
        <authorList>
            <consortium name="RefSeq"/>
        </authorList>
    </citation>
    <scope>IDENTIFICATION</scope>
    <source>
        <tissue evidence="4">Leaf</tissue>
    </source>
</reference>
<dbReference type="Proteomes" id="UP000694864">
    <property type="component" value="Chromosome 14"/>
</dbReference>
<organism evidence="3 4">
    <name type="scientific">Camelina sativa</name>
    <name type="common">False flax</name>
    <name type="synonym">Myagrum sativum</name>
    <dbReference type="NCBI Taxonomy" id="90675"/>
    <lineage>
        <taxon>Eukaryota</taxon>
        <taxon>Viridiplantae</taxon>
        <taxon>Streptophyta</taxon>
        <taxon>Embryophyta</taxon>
        <taxon>Tracheophyta</taxon>
        <taxon>Spermatophyta</taxon>
        <taxon>Magnoliopsida</taxon>
        <taxon>eudicotyledons</taxon>
        <taxon>Gunneridae</taxon>
        <taxon>Pentapetalae</taxon>
        <taxon>rosids</taxon>
        <taxon>malvids</taxon>
        <taxon>Brassicales</taxon>
        <taxon>Brassicaceae</taxon>
        <taxon>Camelineae</taxon>
        <taxon>Camelina</taxon>
    </lineage>
</organism>
<dbReference type="PANTHER" id="PTHR46033:SF73">
    <property type="entry name" value="AMINOTRANSFERASE-LIKE, MOBILE DOMAIN PROTEIN-RELATED"/>
    <property type="match status" value="1"/>
</dbReference>
<gene>
    <name evidence="4" type="primary">LOC104742521</name>
</gene>
<dbReference type="InterPro" id="IPR019557">
    <property type="entry name" value="AminoTfrase-like_pln_mobile"/>
</dbReference>